<dbReference type="GO" id="GO:0005737">
    <property type="term" value="C:cytoplasm"/>
    <property type="evidence" value="ECO:0007669"/>
    <property type="project" value="TreeGrafter"/>
</dbReference>
<name>A0A2P6P060_9EUKA</name>
<evidence type="ECO:0000313" key="4">
    <source>
        <dbReference type="EMBL" id="PRP89601.1"/>
    </source>
</evidence>
<dbReference type="InterPro" id="IPR000246">
    <property type="entry name" value="Peptidase_T2"/>
</dbReference>
<dbReference type="PANTHER" id="PTHR10188:SF8">
    <property type="entry name" value="THREONINE ASPARTASE 1"/>
    <property type="match status" value="1"/>
</dbReference>
<protein>
    <submittedName>
        <fullName evidence="4">Threonine aspartase 1-like</fullName>
    </submittedName>
</protein>
<accession>A0A2P6P060</accession>
<feature type="compositionally biased region" description="Basic and acidic residues" evidence="3">
    <location>
        <begin position="138"/>
        <end position="151"/>
    </location>
</feature>
<proteinExistence type="predicted"/>
<evidence type="ECO:0000256" key="3">
    <source>
        <dbReference type="SAM" id="MobiDB-lite"/>
    </source>
</evidence>
<feature type="site" description="Cleavage; by autolysis" evidence="2">
    <location>
        <begin position="443"/>
        <end position="444"/>
    </location>
</feature>
<dbReference type="InterPro" id="IPR029055">
    <property type="entry name" value="Ntn_hydrolases_N"/>
</dbReference>
<feature type="region of interest" description="Disordered" evidence="3">
    <location>
        <begin position="132"/>
        <end position="159"/>
    </location>
</feature>
<dbReference type="Gene3D" id="3.60.20.30">
    <property type="entry name" value="(Glycosyl)asparaginase"/>
    <property type="match status" value="1"/>
</dbReference>
<dbReference type="InterPro" id="IPR037464">
    <property type="entry name" value="Taspase1"/>
</dbReference>
<feature type="region of interest" description="Disordered" evidence="3">
    <location>
        <begin position="398"/>
        <end position="438"/>
    </location>
</feature>
<dbReference type="OrthoDB" id="19407at2759"/>
<dbReference type="GO" id="GO:0051604">
    <property type="term" value="P:protein maturation"/>
    <property type="evidence" value="ECO:0007669"/>
    <property type="project" value="TreeGrafter"/>
</dbReference>
<dbReference type="InParanoid" id="A0A2P6P060"/>
<reference evidence="4 5" key="1">
    <citation type="journal article" date="2018" name="Genome Biol. Evol.">
        <title>Multiple Roots of Fruiting Body Formation in Amoebozoa.</title>
        <authorList>
            <person name="Hillmann F."/>
            <person name="Forbes G."/>
            <person name="Novohradska S."/>
            <person name="Ferling I."/>
            <person name="Riege K."/>
            <person name="Groth M."/>
            <person name="Westermann M."/>
            <person name="Marz M."/>
            <person name="Spaller T."/>
            <person name="Winckler T."/>
            <person name="Schaap P."/>
            <person name="Glockner G."/>
        </authorList>
    </citation>
    <scope>NUCLEOTIDE SEQUENCE [LARGE SCALE GENOMIC DNA]</scope>
    <source>
        <strain evidence="4 5">Jena</strain>
    </source>
</reference>
<gene>
    <name evidence="4" type="ORF">PROFUN_00865</name>
</gene>
<dbReference type="SUPFAM" id="SSF56235">
    <property type="entry name" value="N-terminal nucleophile aminohydrolases (Ntn hydrolases)"/>
    <property type="match status" value="1"/>
</dbReference>
<dbReference type="Pfam" id="PF01112">
    <property type="entry name" value="Asparaginase_2"/>
    <property type="match status" value="1"/>
</dbReference>
<evidence type="ECO:0000313" key="5">
    <source>
        <dbReference type="Proteomes" id="UP000241769"/>
    </source>
</evidence>
<dbReference type="CDD" id="cd04514">
    <property type="entry name" value="Taspase1_like"/>
    <property type="match status" value="1"/>
</dbReference>
<keyword evidence="5" id="KW-1185">Reference proteome</keyword>
<evidence type="ECO:0000256" key="1">
    <source>
        <dbReference type="PIRSR" id="PIRSR600246-1"/>
    </source>
</evidence>
<dbReference type="STRING" id="1890364.A0A2P6P060"/>
<dbReference type="AlphaFoldDB" id="A0A2P6P060"/>
<organism evidence="4 5">
    <name type="scientific">Planoprotostelium fungivorum</name>
    <dbReference type="NCBI Taxonomy" id="1890364"/>
    <lineage>
        <taxon>Eukaryota</taxon>
        <taxon>Amoebozoa</taxon>
        <taxon>Evosea</taxon>
        <taxon>Variosea</taxon>
        <taxon>Cavosteliida</taxon>
        <taxon>Cavosteliaceae</taxon>
        <taxon>Planoprotostelium</taxon>
    </lineage>
</organism>
<comment type="caution">
    <text evidence="4">The sequence shown here is derived from an EMBL/GenBank/DDBJ whole genome shotgun (WGS) entry which is preliminary data.</text>
</comment>
<evidence type="ECO:0000256" key="2">
    <source>
        <dbReference type="PIRSR" id="PIRSR600246-3"/>
    </source>
</evidence>
<dbReference type="EMBL" id="MDYQ01000002">
    <property type="protein sequence ID" value="PRP89601.1"/>
    <property type="molecule type" value="Genomic_DNA"/>
</dbReference>
<sequence length="617" mass="66866">MINDVVAQCRSKILGQDTRKMQKRYSRGVRTGNWVEAEAEALPPIASADKTFVTSNQLNYRDHTGETTKDRPYYPAALDRNTLFGHGPNQDEWRKGRFTSTYQKDIDRNAESNIVAASNNDHTSFGRTSPLQAVLHDGPSKRASYDPESTMRHAGVGPKNTREITGHMDSPLAQMNNCGSRDGVIKCTKKRSSSNGSNSNLWSIFVGKEPKFIFIKTSSSLFSAGTARAPTTGNMSKFFVAVHIGAGNPSEHKRESYEEVMRRALSIAAKILGNNGDSLDAVTEAIAVMEDDPSTNSGTGSNMTEQGTVECDASIMSSQLGAEGRSGAFGAVGAISGMKNPIRVAKALLTEEKKGRLPLGRIRPIFLVGAGATLWATEHGLEQVDPFSLTTEDSRKTWNNHTERVNRHKRSESDPSRKRPRIEELARKPTETKPETIPHESYDTVGAVCLDSSGSLCAGVSSGGISLKYSGRVGEAAHYGSGCWAKTSHLGGLACSTTGAGEQIMKSMLASRLSHLNDDMDSTIPLEELLRKLFENEFLEVDTTRTCEKRLGGIISVRTHNEGKDFPTVEFAWGHTTEGMGLGWQSSDGKGPQMVISKMKKGDSGSSVYISGTSVSL</sequence>
<dbReference type="PANTHER" id="PTHR10188">
    <property type="entry name" value="L-ASPARAGINASE"/>
    <property type="match status" value="1"/>
</dbReference>
<dbReference type="Proteomes" id="UP000241769">
    <property type="component" value="Unassembled WGS sequence"/>
</dbReference>
<feature type="active site" description="Nucleophile" evidence="1">
    <location>
        <position position="444"/>
    </location>
</feature>
<dbReference type="FunCoup" id="A0A2P6P060">
    <property type="interactions" value="1"/>
</dbReference>
<dbReference type="GO" id="GO:0004298">
    <property type="term" value="F:threonine-type endopeptidase activity"/>
    <property type="evidence" value="ECO:0007669"/>
    <property type="project" value="InterPro"/>
</dbReference>